<feature type="coiled-coil region" evidence="1">
    <location>
        <begin position="633"/>
        <end position="678"/>
    </location>
</feature>
<feature type="coiled-coil region" evidence="1">
    <location>
        <begin position="501"/>
        <end position="528"/>
    </location>
</feature>
<sequence length="754" mass="83972">MDNSADDGMLGEAGALASHGPTTETERSVPSPPRLPGAVPSTLPEPAPDKPADDGAFTQDMLLSRPPFTRQTLEPGGGFDDSPVPSPNIRNRSVAISHEFTNNLAGEINRFTQESKVMQESLKAYYDKKIKGYKRGLQKQHDAIRELLAQNEAQAKQIKELRGNEKYMTNQMASLEAEAKDSVDQARQLKDKYHSCKEHLNAAIAKQQRLYKSFMGKHDESMKKVIEMKGANDVAMERALQEAEAAREQALGQVRKAVAEAKSQVQEMSGNINALKQQLAEKDVELGREQERVQSLITKLEELQAADDWSKSLGAQIAGLMLKLDEQKANLDDENKRAGQEAETRFDTVNKRLNTLFDLISEQPEQLSNLQAAHHNSVDSMTSNLQTIIGSQKNADSSADEFSKSLEVRLRGIMQQYDLRNAELSLELSKKAEANGMLSTLFKAEEGKCAALTSELEELKKDWTDFQAQIRELEDSLFTVEASNHDSAETISQLQAEGLAAKRLSGELEAKSATVAALEDKLRAKDEAYMSEVHQFTANVVRLNQMLQEKDAAIRFAVEQTAETVRREMRIELERSASEAKKHIGWAEQQRNSLAEELRNLKQAVCDKEEVARRDSLTISDLRETLVTTKNQSTDMAAEIQQHKRQIEQLQTQELNKVRALEADLSAAKQQATRLEEEGQCHSDKSRAVISSLARWAEKQSISPQIMSDLEVISRGSIVDPESGYPAYNTETIETAADLRLSEDRATDFGNESG</sequence>
<protein>
    <submittedName>
        <fullName evidence="3">Uncharacterized protein</fullName>
    </submittedName>
</protein>
<dbReference type="AlphaFoldDB" id="A0AAJ0MDC7"/>
<dbReference type="EMBL" id="JAUIQD010000005">
    <property type="protein sequence ID" value="KAK3350140.1"/>
    <property type="molecule type" value="Genomic_DNA"/>
</dbReference>
<feature type="coiled-coil region" evidence="1">
    <location>
        <begin position="134"/>
        <end position="192"/>
    </location>
</feature>
<name>A0AAJ0MDC7_9PEZI</name>
<accession>A0AAJ0MDC7</accession>
<keyword evidence="4" id="KW-1185">Reference proteome</keyword>
<proteinExistence type="predicted"/>
<evidence type="ECO:0000256" key="2">
    <source>
        <dbReference type="SAM" id="MobiDB-lite"/>
    </source>
</evidence>
<feature type="coiled-coil region" evidence="1">
    <location>
        <begin position="442"/>
        <end position="476"/>
    </location>
</feature>
<gene>
    <name evidence="3" type="ORF">B0T25DRAFT_611280</name>
</gene>
<evidence type="ECO:0000256" key="1">
    <source>
        <dbReference type="SAM" id="Coils"/>
    </source>
</evidence>
<dbReference type="Proteomes" id="UP001275084">
    <property type="component" value="Unassembled WGS sequence"/>
</dbReference>
<reference evidence="3" key="2">
    <citation type="submission" date="2023-06" db="EMBL/GenBank/DDBJ databases">
        <authorList>
            <consortium name="Lawrence Berkeley National Laboratory"/>
            <person name="Haridas S."/>
            <person name="Hensen N."/>
            <person name="Bonometti L."/>
            <person name="Westerberg I."/>
            <person name="Brannstrom I.O."/>
            <person name="Guillou S."/>
            <person name="Cros-Aarteil S."/>
            <person name="Calhoun S."/>
            <person name="Kuo A."/>
            <person name="Mondo S."/>
            <person name="Pangilinan J."/>
            <person name="Riley R."/>
            <person name="Labutti K."/>
            <person name="Andreopoulos B."/>
            <person name="Lipzen A."/>
            <person name="Chen C."/>
            <person name="Yanf M."/>
            <person name="Daum C."/>
            <person name="Ng V."/>
            <person name="Clum A."/>
            <person name="Steindorff A."/>
            <person name="Ohm R."/>
            <person name="Martin F."/>
            <person name="Silar P."/>
            <person name="Natvig D."/>
            <person name="Lalanne C."/>
            <person name="Gautier V."/>
            <person name="Ament-Velasquez S.L."/>
            <person name="Kruys A."/>
            <person name="Hutchinson M.I."/>
            <person name="Powell A.J."/>
            <person name="Barry K."/>
            <person name="Miller A.N."/>
            <person name="Grigoriev I.V."/>
            <person name="Debuchy R."/>
            <person name="Gladieux P."/>
            <person name="Thoren M.H."/>
            <person name="Johannesson H."/>
        </authorList>
    </citation>
    <scope>NUCLEOTIDE SEQUENCE</scope>
    <source>
        <strain evidence="3">CBS 955.72</strain>
    </source>
</reference>
<organism evidence="3 4">
    <name type="scientific">Lasiosphaeria hispida</name>
    <dbReference type="NCBI Taxonomy" id="260671"/>
    <lineage>
        <taxon>Eukaryota</taxon>
        <taxon>Fungi</taxon>
        <taxon>Dikarya</taxon>
        <taxon>Ascomycota</taxon>
        <taxon>Pezizomycotina</taxon>
        <taxon>Sordariomycetes</taxon>
        <taxon>Sordariomycetidae</taxon>
        <taxon>Sordariales</taxon>
        <taxon>Lasiosphaeriaceae</taxon>
        <taxon>Lasiosphaeria</taxon>
    </lineage>
</organism>
<dbReference type="PANTHER" id="PTHR23159">
    <property type="entry name" value="CENTROSOMAL PROTEIN 2"/>
    <property type="match status" value="1"/>
</dbReference>
<dbReference type="PANTHER" id="PTHR23159:SF60">
    <property type="entry name" value="SPINDLE ASSEMBLY ABNORMAL PROTEIN 4"/>
    <property type="match status" value="1"/>
</dbReference>
<feature type="region of interest" description="Disordered" evidence="2">
    <location>
        <begin position="1"/>
        <end position="90"/>
    </location>
</feature>
<evidence type="ECO:0000313" key="3">
    <source>
        <dbReference type="EMBL" id="KAK3350140.1"/>
    </source>
</evidence>
<evidence type="ECO:0000313" key="4">
    <source>
        <dbReference type="Proteomes" id="UP001275084"/>
    </source>
</evidence>
<comment type="caution">
    <text evidence="3">The sequence shown here is derived from an EMBL/GenBank/DDBJ whole genome shotgun (WGS) entry which is preliminary data.</text>
</comment>
<feature type="coiled-coil region" evidence="1">
    <location>
        <begin position="240"/>
        <end position="341"/>
    </location>
</feature>
<keyword evidence="1" id="KW-0175">Coiled coil</keyword>
<reference evidence="3" key="1">
    <citation type="journal article" date="2023" name="Mol. Phylogenet. Evol.">
        <title>Genome-scale phylogeny and comparative genomics of the fungal order Sordariales.</title>
        <authorList>
            <person name="Hensen N."/>
            <person name="Bonometti L."/>
            <person name="Westerberg I."/>
            <person name="Brannstrom I.O."/>
            <person name="Guillou S."/>
            <person name="Cros-Aarteil S."/>
            <person name="Calhoun S."/>
            <person name="Haridas S."/>
            <person name="Kuo A."/>
            <person name="Mondo S."/>
            <person name="Pangilinan J."/>
            <person name="Riley R."/>
            <person name="LaButti K."/>
            <person name="Andreopoulos B."/>
            <person name="Lipzen A."/>
            <person name="Chen C."/>
            <person name="Yan M."/>
            <person name="Daum C."/>
            <person name="Ng V."/>
            <person name="Clum A."/>
            <person name="Steindorff A."/>
            <person name="Ohm R.A."/>
            <person name="Martin F."/>
            <person name="Silar P."/>
            <person name="Natvig D.O."/>
            <person name="Lalanne C."/>
            <person name="Gautier V."/>
            <person name="Ament-Velasquez S.L."/>
            <person name="Kruys A."/>
            <person name="Hutchinson M.I."/>
            <person name="Powell A.J."/>
            <person name="Barry K."/>
            <person name="Miller A.N."/>
            <person name="Grigoriev I.V."/>
            <person name="Debuchy R."/>
            <person name="Gladieux P."/>
            <person name="Hiltunen Thoren M."/>
            <person name="Johannesson H."/>
        </authorList>
    </citation>
    <scope>NUCLEOTIDE SEQUENCE</scope>
    <source>
        <strain evidence="3">CBS 955.72</strain>
    </source>
</reference>